<dbReference type="EMBL" id="BARU01022441">
    <property type="protein sequence ID" value="GAH56859.1"/>
    <property type="molecule type" value="Genomic_DNA"/>
</dbReference>
<accession>X1HSN3</accession>
<dbReference type="Pfam" id="PF18297">
    <property type="entry name" value="NFACT-R_2"/>
    <property type="match status" value="1"/>
</dbReference>
<feature type="domain" description="NFACT protein RNA binding" evidence="1">
    <location>
        <begin position="53"/>
        <end position="151"/>
    </location>
</feature>
<evidence type="ECO:0000259" key="1">
    <source>
        <dbReference type="Pfam" id="PF18297"/>
    </source>
</evidence>
<dbReference type="AlphaFoldDB" id="X1HSN3"/>
<gene>
    <name evidence="2" type="ORF">S03H2_36557</name>
</gene>
<dbReference type="InterPro" id="IPR059101">
    <property type="entry name" value="NFACT-R_2"/>
</dbReference>
<evidence type="ECO:0000313" key="2">
    <source>
        <dbReference type="EMBL" id="GAH56859.1"/>
    </source>
</evidence>
<name>X1HSN3_9ZZZZ</name>
<sequence>MIQLRLAESLGISNFPTPAGGCLLTDPVFSKRVKDLLARGKLNLNEIELLKIGRHFRLEKTAKLIVARNKEENRKILELATPGDFFLEVVGFPGPVGLLRGEPHLILKAASVTSRYSDAPSTGVKVKYYQFPHTEERYVEVNRAEDEELEALRIGGRP</sequence>
<reference evidence="2" key="1">
    <citation type="journal article" date="2014" name="Front. Microbiol.">
        <title>High frequency of phylogenetically diverse reductive dehalogenase-homologous genes in deep subseafloor sedimentary metagenomes.</title>
        <authorList>
            <person name="Kawai M."/>
            <person name="Futagami T."/>
            <person name="Toyoda A."/>
            <person name="Takaki Y."/>
            <person name="Nishi S."/>
            <person name="Hori S."/>
            <person name="Arai W."/>
            <person name="Tsubouchi T."/>
            <person name="Morono Y."/>
            <person name="Uchiyama I."/>
            <person name="Ito T."/>
            <person name="Fujiyama A."/>
            <person name="Inagaki F."/>
            <person name="Takami H."/>
        </authorList>
    </citation>
    <scope>NUCLEOTIDE SEQUENCE</scope>
    <source>
        <strain evidence="2">Expedition CK06-06</strain>
    </source>
</reference>
<proteinExistence type="predicted"/>
<organism evidence="2">
    <name type="scientific">marine sediment metagenome</name>
    <dbReference type="NCBI Taxonomy" id="412755"/>
    <lineage>
        <taxon>unclassified sequences</taxon>
        <taxon>metagenomes</taxon>
        <taxon>ecological metagenomes</taxon>
    </lineage>
</organism>
<comment type="caution">
    <text evidence="2">The sequence shown here is derived from an EMBL/GenBank/DDBJ whole genome shotgun (WGS) entry which is preliminary data.</text>
</comment>
<protein>
    <recommendedName>
        <fullName evidence="1">NFACT protein RNA binding domain-containing protein</fullName>
    </recommendedName>
</protein>